<dbReference type="AlphaFoldDB" id="A0A9P9RE28"/>
<gene>
    <name evidence="1" type="ORF">B0J15DRAFT_456909</name>
</gene>
<reference evidence="1" key="1">
    <citation type="journal article" date="2021" name="Nat. Commun.">
        <title>Genetic determinants of endophytism in the Arabidopsis root mycobiome.</title>
        <authorList>
            <person name="Mesny F."/>
            <person name="Miyauchi S."/>
            <person name="Thiergart T."/>
            <person name="Pickel B."/>
            <person name="Atanasova L."/>
            <person name="Karlsson M."/>
            <person name="Huettel B."/>
            <person name="Barry K.W."/>
            <person name="Haridas S."/>
            <person name="Chen C."/>
            <person name="Bauer D."/>
            <person name="Andreopoulos W."/>
            <person name="Pangilinan J."/>
            <person name="LaButti K."/>
            <person name="Riley R."/>
            <person name="Lipzen A."/>
            <person name="Clum A."/>
            <person name="Drula E."/>
            <person name="Henrissat B."/>
            <person name="Kohler A."/>
            <person name="Grigoriev I.V."/>
            <person name="Martin F.M."/>
            <person name="Hacquard S."/>
        </authorList>
    </citation>
    <scope>NUCLEOTIDE SEQUENCE</scope>
    <source>
        <strain evidence="1">FSSC 5 MPI-SDFR-AT-0091</strain>
    </source>
</reference>
<evidence type="ECO:0000313" key="2">
    <source>
        <dbReference type="Proteomes" id="UP000736672"/>
    </source>
</evidence>
<dbReference type="Proteomes" id="UP000736672">
    <property type="component" value="Unassembled WGS sequence"/>
</dbReference>
<keyword evidence="2" id="KW-1185">Reference proteome</keyword>
<evidence type="ECO:0000313" key="1">
    <source>
        <dbReference type="EMBL" id="KAH7274690.1"/>
    </source>
</evidence>
<comment type="caution">
    <text evidence="1">The sequence shown here is derived from an EMBL/GenBank/DDBJ whole genome shotgun (WGS) entry which is preliminary data.</text>
</comment>
<organism evidence="1 2">
    <name type="scientific">Fusarium solani</name>
    <name type="common">Filamentous fungus</name>
    <dbReference type="NCBI Taxonomy" id="169388"/>
    <lineage>
        <taxon>Eukaryota</taxon>
        <taxon>Fungi</taxon>
        <taxon>Dikarya</taxon>
        <taxon>Ascomycota</taxon>
        <taxon>Pezizomycotina</taxon>
        <taxon>Sordariomycetes</taxon>
        <taxon>Hypocreomycetidae</taxon>
        <taxon>Hypocreales</taxon>
        <taxon>Nectriaceae</taxon>
        <taxon>Fusarium</taxon>
        <taxon>Fusarium solani species complex</taxon>
    </lineage>
</organism>
<proteinExistence type="predicted"/>
<sequence>MRVGVIVAASMIRSTFASQPTRTPLESEILEEDKVNHFLNDLHHATFGEGGWLKLERKRFPALSGHQSWQSREVNALKALDECDLQQAESQLKEIRSLIPNPVDPKKKRKRCGESASEATCLEFFLSEVKARISQLQKPGATTIQSIAPHNPFAELIEYPYSSTGDSELERKAKSKEKRSKILNKIINGLQEHIGGHAWGLYAALEARAARLSGFYDISNDRLADFAASATERLKDIGLQSIPDHIPTIHPPSHIELGSKRRVSDNLQTLGLGGFCKRVPTYRRYTGLSCVQQSTVPPHVSDYQSIAEARPQMSQDNRLPLPAGNSTVWRNKEENSTHQYGKPFRAYLGEHATRYYRGSHPIGSIQPKHQFTCPYHGPGKPGPQGQRVFTFSFGGVKPTMPFGDLVLLR</sequence>
<accession>A0A9P9RE28</accession>
<protein>
    <submittedName>
        <fullName evidence="1">Uncharacterized protein</fullName>
    </submittedName>
</protein>
<name>A0A9P9RE28_FUSSL</name>
<dbReference type="EMBL" id="JAGTJS010000001">
    <property type="protein sequence ID" value="KAH7274690.1"/>
    <property type="molecule type" value="Genomic_DNA"/>
</dbReference>